<dbReference type="Gene3D" id="3.30.450.20">
    <property type="entry name" value="PAS domain"/>
    <property type="match status" value="1"/>
</dbReference>
<dbReference type="Pfam" id="PF11563">
    <property type="entry name" value="Protoglobin"/>
    <property type="match status" value="1"/>
</dbReference>
<dbReference type="Pfam" id="PF13426">
    <property type="entry name" value="PAS_9"/>
    <property type="match status" value="1"/>
</dbReference>
<comment type="catalytic activity">
    <reaction evidence="3">
        <text>3',3'-c-di-GMP + H2O = 5'-phosphoguanylyl(3'-&gt;5')guanosine + H(+)</text>
        <dbReference type="Rhea" id="RHEA:24902"/>
        <dbReference type="ChEBI" id="CHEBI:15377"/>
        <dbReference type="ChEBI" id="CHEBI:15378"/>
        <dbReference type="ChEBI" id="CHEBI:58754"/>
        <dbReference type="ChEBI" id="CHEBI:58805"/>
        <dbReference type="EC" id="3.1.4.52"/>
    </reaction>
    <physiologicalReaction direction="left-to-right" evidence="3">
        <dbReference type="Rhea" id="RHEA:24903"/>
    </physiologicalReaction>
</comment>
<dbReference type="Gene3D" id="3.30.70.270">
    <property type="match status" value="1"/>
</dbReference>
<dbReference type="AlphaFoldDB" id="A0A1H5SBM2"/>
<dbReference type="Pfam" id="PF00990">
    <property type="entry name" value="GGDEF"/>
    <property type="match status" value="1"/>
</dbReference>
<dbReference type="NCBIfam" id="TIGR00229">
    <property type="entry name" value="sensory_box"/>
    <property type="match status" value="1"/>
</dbReference>
<dbReference type="KEGG" id="tcl:Tchl_2033"/>
<dbReference type="InterPro" id="IPR001633">
    <property type="entry name" value="EAL_dom"/>
</dbReference>
<dbReference type="PROSITE" id="PS50887">
    <property type="entry name" value="GGDEF"/>
    <property type="match status" value="1"/>
</dbReference>
<dbReference type="InterPro" id="IPR012292">
    <property type="entry name" value="Globin/Proto"/>
</dbReference>
<dbReference type="GO" id="GO:0020037">
    <property type="term" value="F:heme binding"/>
    <property type="evidence" value="ECO:0007669"/>
    <property type="project" value="InterPro"/>
</dbReference>
<protein>
    <recommendedName>
        <fullName evidence="1">Diguanylate cyclase DosC</fullName>
    </recommendedName>
    <alternativeName>
        <fullName evidence="2">Direct oxygen-sensing cyclase</fullName>
    </alternativeName>
</protein>
<dbReference type="Proteomes" id="UP000185739">
    <property type="component" value="Chromosome"/>
</dbReference>
<dbReference type="SMART" id="SM00086">
    <property type="entry name" value="PAC"/>
    <property type="match status" value="1"/>
</dbReference>
<dbReference type="GO" id="GO:0019825">
    <property type="term" value="F:oxygen binding"/>
    <property type="evidence" value="ECO:0007669"/>
    <property type="project" value="InterPro"/>
</dbReference>
<evidence type="ECO:0000313" key="5">
    <source>
        <dbReference type="Proteomes" id="UP000185739"/>
    </source>
</evidence>
<dbReference type="InterPro" id="IPR000160">
    <property type="entry name" value="GGDEF_dom"/>
</dbReference>
<dbReference type="GO" id="GO:0071111">
    <property type="term" value="F:cyclic-guanylate-specific phosphodiesterase activity"/>
    <property type="evidence" value="ECO:0007669"/>
    <property type="project" value="UniProtKB-EC"/>
</dbReference>
<dbReference type="InterPro" id="IPR001610">
    <property type="entry name" value="PAC"/>
</dbReference>
<dbReference type="InterPro" id="IPR009050">
    <property type="entry name" value="Globin-like_sf"/>
</dbReference>
<evidence type="ECO:0000256" key="3">
    <source>
        <dbReference type="ARBA" id="ARBA00051114"/>
    </source>
</evidence>
<dbReference type="PANTHER" id="PTHR44757">
    <property type="entry name" value="DIGUANYLATE CYCLASE DGCP"/>
    <property type="match status" value="1"/>
</dbReference>
<dbReference type="SMART" id="SM00267">
    <property type="entry name" value="GGDEF"/>
    <property type="match status" value="1"/>
</dbReference>
<dbReference type="FunFam" id="3.30.70.270:FF:000001">
    <property type="entry name" value="Diguanylate cyclase domain protein"/>
    <property type="match status" value="1"/>
</dbReference>
<dbReference type="SUPFAM" id="SSF46458">
    <property type="entry name" value="Globin-like"/>
    <property type="match status" value="1"/>
</dbReference>
<dbReference type="SMART" id="SM00052">
    <property type="entry name" value="EAL"/>
    <property type="match status" value="1"/>
</dbReference>
<dbReference type="InterPro" id="IPR000700">
    <property type="entry name" value="PAS-assoc_C"/>
</dbReference>
<dbReference type="PANTHER" id="PTHR44757:SF2">
    <property type="entry name" value="BIOFILM ARCHITECTURE MAINTENANCE PROTEIN MBAA"/>
    <property type="match status" value="1"/>
</dbReference>
<dbReference type="GO" id="GO:0071732">
    <property type="term" value="P:cellular response to nitric oxide"/>
    <property type="evidence" value="ECO:0007669"/>
    <property type="project" value="UniProtKB-ARBA"/>
</dbReference>
<dbReference type="Gene3D" id="1.10.490.10">
    <property type="entry name" value="Globins"/>
    <property type="match status" value="1"/>
</dbReference>
<dbReference type="SUPFAM" id="SSF141868">
    <property type="entry name" value="EAL domain-like"/>
    <property type="match status" value="1"/>
</dbReference>
<dbReference type="PROSITE" id="PS50113">
    <property type="entry name" value="PAC"/>
    <property type="match status" value="1"/>
</dbReference>
<dbReference type="InterPro" id="IPR000014">
    <property type="entry name" value="PAS"/>
</dbReference>
<gene>
    <name evidence="4" type="ORF">Tchl_2033</name>
</gene>
<dbReference type="SUPFAM" id="SSF55073">
    <property type="entry name" value="Nucleotide cyclase"/>
    <property type="match status" value="1"/>
</dbReference>
<dbReference type="CDD" id="cd01948">
    <property type="entry name" value="EAL"/>
    <property type="match status" value="1"/>
</dbReference>
<keyword evidence="5" id="KW-1185">Reference proteome</keyword>
<dbReference type="PROSITE" id="PS50112">
    <property type="entry name" value="PAS"/>
    <property type="match status" value="1"/>
</dbReference>
<proteinExistence type="predicted"/>
<dbReference type="SUPFAM" id="SSF55785">
    <property type="entry name" value="PYP-like sensor domain (PAS domain)"/>
    <property type="match status" value="1"/>
</dbReference>
<dbReference type="InterPro" id="IPR035965">
    <property type="entry name" value="PAS-like_dom_sf"/>
</dbReference>
<dbReference type="RefSeq" id="WP_075148303.1">
    <property type="nucleotide sequence ID" value="NZ_CP018839.1"/>
</dbReference>
<dbReference type="InterPro" id="IPR029787">
    <property type="entry name" value="Nucleotide_cyclase"/>
</dbReference>
<organism evidence="4 5">
    <name type="scientific">Thauera chlorobenzoica</name>
    <dbReference type="NCBI Taxonomy" id="96773"/>
    <lineage>
        <taxon>Bacteria</taxon>
        <taxon>Pseudomonadati</taxon>
        <taxon>Pseudomonadota</taxon>
        <taxon>Betaproteobacteria</taxon>
        <taxon>Rhodocyclales</taxon>
        <taxon>Zoogloeaceae</taxon>
        <taxon>Thauera</taxon>
    </lineage>
</organism>
<dbReference type="STRING" id="96773.Tchl_2033"/>
<dbReference type="InterPro" id="IPR044398">
    <property type="entry name" value="Globin-sensor_dom"/>
</dbReference>
<dbReference type="InterPro" id="IPR035919">
    <property type="entry name" value="EAL_sf"/>
</dbReference>
<sequence>MKAASGSAIAREMRIDADEIAERKAFLRLGEDDAASLRAVHAAIGAQGRHGFSDAFYAALRSRPALAALLRDDATVARLKAAHERYFRELTAGEYGTDYVERRLEVGVTHARIGLEPKWYVGAFREYLSGMVDTLWTHSGGRREQFIPAFDALLKVALFDLGLTLDTYIHADKRRIALRDRAIESSVNGVFIADAGQPCYPLIYVNPAFERVLGSTAGTIVGRPCICRDEVADGYAEIRRAIAHGTEGNTVLRLRRADGERRWIELFLAPVRSEAGAVTHFVGVLNDVTDRKDAEARLSHLANHDPLTGLPNRNLLHDRLAHAITRRGEGLNAVLFLDLDRFKLINDSYGHDVGDELLRAVATRLQHCLRAEDTVARLGGDEFVVLLEDLPSVDAAAAIAGKIASHLSVPVTVGERELPLAASVGIALHPRDGADPQTLLKHADTAMYRAKEAGRGGFCFFAADMNAQALQRLTLENDLRRALENGELEVFYQAQVALADGRLTGAEALVRWRHPEKGLVSPAAFIPVAEETGLIVSLGEQVLRAACRQLATWQRQGLPRLTVAVNLSPRQFRQPDLVDRVAAILAETGADPDWLELEITESAAMQHAEETIGALRRLREMGVSLAIDDFGTGYSSLSYLKRFPIDKLKIDRSFVQGVPGNGDDAAIVQAIIAMARSLGLALLAEGVESEAQRDFLQAQGCAVAQGWLFGQAVPAAAFERDHLARHGA</sequence>
<name>A0A1H5SBM2_9RHOO</name>
<dbReference type="InterPro" id="IPR052155">
    <property type="entry name" value="Biofilm_reg_signaling"/>
</dbReference>
<dbReference type="Gene3D" id="3.20.20.450">
    <property type="entry name" value="EAL domain"/>
    <property type="match status" value="1"/>
</dbReference>
<evidence type="ECO:0000313" key="4">
    <source>
        <dbReference type="EMBL" id="APR04879.1"/>
    </source>
</evidence>
<dbReference type="NCBIfam" id="TIGR00254">
    <property type="entry name" value="GGDEF"/>
    <property type="match status" value="1"/>
</dbReference>
<evidence type="ECO:0000256" key="1">
    <source>
        <dbReference type="ARBA" id="ARBA00015125"/>
    </source>
</evidence>
<reference evidence="4 5" key="1">
    <citation type="submission" date="2016-12" db="EMBL/GenBank/DDBJ databases">
        <title>Complete genome sequence of Thauera chlorobenzoica, a Betaproteobacterium degrading haloaromatics anaerobically to CO2 and halides.</title>
        <authorList>
            <person name="Goris T."/>
            <person name="Mergelsberg M."/>
            <person name="Boll M."/>
        </authorList>
    </citation>
    <scope>NUCLEOTIDE SEQUENCE [LARGE SCALE GENOMIC DNA]</scope>
    <source>
        <strain evidence="4 5">3CB1</strain>
    </source>
</reference>
<dbReference type="OrthoDB" id="9813903at2"/>
<accession>A0A1H5SBM2</accession>
<dbReference type="FunFam" id="3.20.20.450:FF:000001">
    <property type="entry name" value="Cyclic di-GMP phosphodiesterase yahA"/>
    <property type="match status" value="1"/>
</dbReference>
<dbReference type="CDD" id="cd00130">
    <property type="entry name" value="PAS"/>
    <property type="match status" value="1"/>
</dbReference>
<dbReference type="PROSITE" id="PS50883">
    <property type="entry name" value="EAL"/>
    <property type="match status" value="1"/>
</dbReference>
<dbReference type="CDD" id="cd01949">
    <property type="entry name" value="GGDEF"/>
    <property type="match status" value="1"/>
</dbReference>
<dbReference type="Pfam" id="PF00563">
    <property type="entry name" value="EAL"/>
    <property type="match status" value="1"/>
</dbReference>
<dbReference type="EMBL" id="CP018839">
    <property type="protein sequence ID" value="APR04879.1"/>
    <property type="molecule type" value="Genomic_DNA"/>
</dbReference>
<evidence type="ECO:0000256" key="2">
    <source>
        <dbReference type="ARBA" id="ARBA00029839"/>
    </source>
</evidence>
<dbReference type="InterPro" id="IPR043128">
    <property type="entry name" value="Rev_trsase/Diguanyl_cyclase"/>
</dbReference>